<dbReference type="AlphaFoldDB" id="A0AAV4U2S3"/>
<dbReference type="EMBL" id="BPLR01012187">
    <property type="protein sequence ID" value="GIY52033.1"/>
    <property type="molecule type" value="Genomic_DNA"/>
</dbReference>
<comment type="caution">
    <text evidence="1">The sequence shown here is derived from an EMBL/GenBank/DDBJ whole genome shotgun (WGS) entry which is preliminary data.</text>
</comment>
<gene>
    <name evidence="1" type="ORF">CEXT_561381</name>
</gene>
<name>A0AAV4U2S3_CAEEX</name>
<proteinExistence type="predicted"/>
<reference evidence="1 2" key="1">
    <citation type="submission" date="2021-06" db="EMBL/GenBank/DDBJ databases">
        <title>Caerostris extrusa draft genome.</title>
        <authorList>
            <person name="Kono N."/>
            <person name="Arakawa K."/>
        </authorList>
    </citation>
    <scope>NUCLEOTIDE SEQUENCE [LARGE SCALE GENOMIC DNA]</scope>
</reference>
<evidence type="ECO:0000313" key="2">
    <source>
        <dbReference type="Proteomes" id="UP001054945"/>
    </source>
</evidence>
<accession>A0AAV4U2S3</accession>
<protein>
    <submittedName>
        <fullName evidence="1">Uncharacterized protein</fullName>
    </submittedName>
</protein>
<evidence type="ECO:0000313" key="1">
    <source>
        <dbReference type="EMBL" id="GIY52033.1"/>
    </source>
</evidence>
<dbReference type="Proteomes" id="UP001054945">
    <property type="component" value="Unassembled WGS sequence"/>
</dbReference>
<sequence length="162" mass="18399">MELTKTSTKYESFFLKIEHKQHLSNIPRSPHCSRTYSRLHLLSPEQLARARNLTSTGRNPTQHSEPALTMHWPGHSGLECESFGHDRRSLIKSHFYPTPSLPVPPTPALAFDRLGLVGYQDFVTLNYFRFEVIDGEDGMFCNTATVLQVNITDHNSMPAVEC</sequence>
<organism evidence="1 2">
    <name type="scientific">Caerostris extrusa</name>
    <name type="common">Bark spider</name>
    <name type="synonym">Caerostris bankana</name>
    <dbReference type="NCBI Taxonomy" id="172846"/>
    <lineage>
        <taxon>Eukaryota</taxon>
        <taxon>Metazoa</taxon>
        <taxon>Ecdysozoa</taxon>
        <taxon>Arthropoda</taxon>
        <taxon>Chelicerata</taxon>
        <taxon>Arachnida</taxon>
        <taxon>Araneae</taxon>
        <taxon>Araneomorphae</taxon>
        <taxon>Entelegynae</taxon>
        <taxon>Araneoidea</taxon>
        <taxon>Araneidae</taxon>
        <taxon>Caerostris</taxon>
    </lineage>
</organism>
<keyword evidence="2" id="KW-1185">Reference proteome</keyword>